<dbReference type="GO" id="GO:0009927">
    <property type="term" value="F:histidine phosphotransfer kinase activity"/>
    <property type="evidence" value="ECO:0007669"/>
    <property type="project" value="TreeGrafter"/>
</dbReference>
<feature type="transmembrane region" description="Helical" evidence="6">
    <location>
        <begin position="113"/>
        <end position="131"/>
    </location>
</feature>
<dbReference type="InterPro" id="IPR001789">
    <property type="entry name" value="Sig_transdc_resp-reg_receiver"/>
</dbReference>
<feature type="transmembrane region" description="Helical" evidence="6">
    <location>
        <begin position="32"/>
        <end position="48"/>
    </location>
</feature>
<dbReference type="InterPro" id="IPR003594">
    <property type="entry name" value="HATPase_dom"/>
</dbReference>
<dbReference type="Pfam" id="PF02518">
    <property type="entry name" value="HATPase_c"/>
    <property type="match status" value="1"/>
</dbReference>
<keyword evidence="10" id="KW-1185">Reference proteome</keyword>
<keyword evidence="4" id="KW-0418">Kinase</keyword>
<dbReference type="PANTHER" id="PTHR43047">
    <property type="entry name" value="TWO-COMPONENT HISTIDINE PROTEIN KINASE"/>
    <property type="match status" value="1"/>
</dbReference>
<sequence>MTPSASLSVPESQSLPTPSGLMALLSVPRSRYVVLQALVGIGLSYELLFGDEVIVSSAVAHLIVAGLLLVTIGLVLTPTRWLADPWFMSGLVGANTLMAMAIVYVSGNARGEFYLAFFLLMLVASSVRTLGQMLRLSLVLCLGYALLLAQGVLITGSLSVGQLMGLPLLLMMAIFYGLTLDELAGERRRSETLCHRLAELRLEEEALLLTRDRLMHEVKRLRAKLASTTSTPPLTAREAKPIVTPVQGLPAASMEEPRTADEVPHLAAWLSGSLREQVRVIGREAGQLRTSLARSDQAHKYVDQMLLAGEKLAAFGTHLDVWGGTGPTQRQVHALDRILEHLDPVIRNSLPAGMQMILQADPDTPLVAAEDGAIEQILLQLVLNARDAMREGGSLTIRAGAAPAEAVRRMAGDQAVPCAMLTITDTGIGMTPEQRARALHPFRDGSLPGSGKPMGLALAVRAIKNLGGEIAFESRKGRGTQVTILLPQPKPAANQNRQGRTFERALLAQGSETVLVVLEEEWQRKCVAAALHRAQYQVLEAGSGVEALMVAREQPGGIQLLVSDLAMAEMSGAELAERLLAQRRTMKAIFVSGYPDDVLVRHRIAPRCHVQKPVRTEELLRRVRAVLDHP</sequence>
<dbReference type="PROSITE" id="PS50109">
    <property type="entry name" value="HIS_KIN"/>
    <property type="match status" value="1"/>
</dbReference>
<evidence type="ECO:0000259" key="7">
    <source>
        <dbReference type="PROSITE" id="PS50109"/>
    </source>
</evidence>
<evidence type="ECO:0000256" key="2">
    <source>
        <dbReference type="ARBA" id="ARBA00012438"/>
    </source>
</evidence>
<dbReference type="SMART" id="SM00387">
    <property type="entry name" value="HATPase_c"/>
    <property type="match status" value="1"/>
</dbReference>
<gene>
    <name evidence="9" type="ORF">DNFV4_03910</name>
</gene>
<proteinExistence type="predicted"/>
<dbReference type="PROSITE" id="PS50110">
    <property type="entry name" value="RESPONSE_REGULATORY"/>
    <property type="match status" value="1"/>
</dbReference>
<evidence type="ECO:0000313" key="10">
    <source>
        <dbReference type="Proteomes" id="UP001179121"/>
    </source>
</evidence>
<feature type="transmembrane region" description="Helical" evidence="6">
    <location>
        <begin position="164"/>
        <end position="180"/>
    </location>
</feature>
<evidence type="ECO:0000256" key="3">
    <source>
        <dbReference type="ARBA" id="ARBA00022679"/>
    </source>
</evidence>
<keyword evidence="3" id="KW-0808">Transferase</keyword>
<evidence type="ECO:0000259" key="8">
    <source>
        <dbReference type="PROSITE" id="PS50110"/>
    </source>
</evidence>
<reference evidence="9" key="1">
    <citation type="submission" date="2022-10" db="EMBL/GenBank/DDBJ databases">
        <authorList>
            <person name="Koch H."/>
        </authorList>
    </citation>
    <scope>NUCLEOTIDE SEQUENCE</scope>
    <source>
        <strain evidence="9">DNF</strain>
    </source>
</reference>
<dbReference type="InterPro" id="IPR004358">
    <property type="entry name" value="Sig_transdc_His_kin-like_C"/>
</dbReference>
<dbReference type="InterPro" id="IPR036890">
    <property type="entry name" value="HATPase_C_sf"/>
</dbReference>
<dbReference type="Gene3D" id="3.30.565.10">
    <property type="entry name" value="Histidine kinase-like ATPase, C-terminal domain"/>
    <property type="match status" value="1"/>
</dbReference>
<feature type="domain" description="Histidine kinase" evidence="7">
    <location>
        <begin position="353"/>
        <end position="490"/>
    </location>
</feature>
<dbReference type="InterPro" id="IPR005467">
    <property type="entry name" value="His_kinase_dom"/>
</dbReference>
<dbReference type="EC" id="2.7.13.3" evidence="2"/>
<accession>A0AA86N2I6</accession>
<dbReference type="EMBL" id="OX365700">
    <property type="protein sequence ID" value="CAI4033474.1"/>
    <property type="molecule type" value="Genomic_DNA"/>
</dbReference>
<keyword evidence="5" id="KW-0597">Phosphoprotein</keyword>
<keyword evidence="6" id="KW-0472">Membrane</keyword>
<dbReference type="SMART" id="SM00448">
    <property type="entry name" value="REC"/>
    <property type="match status" value="1"/>
</dbReference>
<keyword evidence="6" id="KW-0812">Transmembrane</keyword>
<dbReference type="RefSeq" id="WP_289270711.1">
    <property type="nucleotide sequence ID" value="NZ_OX365700.1"/>
</dbReference>
<feature type="transmembrane region" description="Helical" evidence="6">
    <location>
        <begin position="54"/>
        <end position="76"/>
    </location>
</feature>
<dbReference type="SUPFAM" id="SSF55874">
    <property type="entry name" value="ATPase domain of HSP90 chaperone/DNA topoisomerase II/histidine kinase"/>
    <property type="match status" value="1"/>
</dbReference>
<dbReference type="Proteomes" id="UP001179121">
    <property type="component" value="Chromosome"/>
</dbReference>
<dbReference type="PRINTS" id="PR00344">
    <property type="entry name" value="BCTRLSENSOR"/>
</dbReference>
<dbReference type="SUPFAM" id="SSF52172">
    <property type="entry name" value="CheY-like"/>
    <property type="match status" value="1"/>
</dbReference>
<feature type="transmembrane region" description="Helical" evidence="6">
    <location>
        <begin position="88"/>
        <end position="107"/>
    </location>
</feature>
<evidence type="ECO:0000256" key="4">
    <source>
        <dbReference type="ARBA" id="ARBA00022777"/>
    </source>
</evidence>
<dbReference type="GO" id="GO:0000155">
    <property type="term" value="F:phosphorelay sensor kinase activity"/>
    <property type="evidence" value="ECO:0007669"/>
    <property type="project" value="TreeGrafter"/>
</dbReference>
<feature type="domain" description="Response regulatory" evidence="8">
    <location>
        <begin position="513"/>
        <end position="627"/>
    </location>
</feature>
<comment type="catalytic activity">
    <reaction evidence="1">
        <text>ATP + protein L-histidine = ADP + protein N-phospho-L-histidine.</text>
        <dbReference type="EC" id="2.7.13.3"/>
    </reaction>
</comment>
<dbReference type="AlphaFoldDB" id="A0AA86N2I6"/>
<evidence type="ECO:0000256" key="6">
    <source>
        <dbReference type="SAM" id="Phobius"/>
    </source>
</evidence>
<protein>
    <recommendedName>
        <fullName evidence="2">histidine kinase</fullName>
        <ecNumber evidence="2">2.7.13.3</ecNumber>
    </recommendedName>
</protein>
<dbReference type="PANTHER" id="PTHR43047:SF72">
    <property type="entry name" value="OSMOSENSING HISTIDINE PROTEIN KINASE SLN1"/>
    <property type="match status" value="1"/>
</dbReference>
<feature type="transmembrane region" description="Helical" evidence="6">
    <location>
        <begin position="138"/>
        <end position="158"/>
    </location>
</feature>
<keyword evidence="6" id="KW-1133">Transmembrane helix</keyword>
<dbReference type="Pfam" id="PF00072">
    <property type="entry name" value="Response_reg"/>
    <property type="match status" value="1"/>
</dbReference>
<dbReference type="Gene3D" id="3.40.50.2300">
    <property type="match status" value="1"/>
</dbReference>
<dbReference type="GO" id="GO:0005886">
    <property type="term" value="C:plasma membrane"/>
    <property type="evidence" value="ECO:0007669"/>
    <property type="project" value="TreeGrafter"/>
</dbReference>
<name>A0AA86N2I6_9BACT</name>
<evidence type="ECO:0000256" key="5">
    <source>
        <dbReference type="PROSITE-ProRule" id="PRU00169"/>
    </source>
</evidence>
<dbReference type="KEGG" id="nti:DNFV4_03910"/>
<organism evidence="9 10">
    <name type="scientific">Nitrospira tepida</name>
    <dbReference type="NCBI Taxonomy" id="2973512"/>
    <lineage>
        <taxon>Bacteria</taxon>
        <taxon>Pseudomonadati</taxon>
        <taxon>Nitrospirota</taxon>
        <taxon>Nitrospiria</taxon>
        <taxon>Nitrospirales</taxon>
        <taxon>Nitrospiraceae</taxon>
        <taxon>Nitrospira</taxon>
    </lineage>
</organism>
<evidence type="ECO:0000313" key="9">
    <source>
        <dbReference type="EMBL" id="CAI4033474.1"/>
    </source>
</evidence>
<dbReference type="InterPro" id="IPR011006">
    <property type="entry name" value="CheY-like_superfamily"/>
</dbReference>
<evidence type="ECO:0000256" key="1">
    <source>
        <dbReference type="ARBA" id="ARBA00000085"/>
    </source>
</evidence>
<feature type="modified residue" description="4-aspartylphosphate" evidence="5">
    <location>
        <position position="564"/>
    </location>
</feature>